<feature type="domain" description="Aminotransferase class V" evidence="8">
    <location>
        <begin position="51"/>
        <end position="328"/>
    </location>
</feature>
<dbReference type="Gene3D" id="3.90.1150.10">
    <property type="entry name" value="Aspartate Aminotransferase, domain 1"/>
    <property type="match status" value="1"/>
</dbReference>
<dbReference type="EMBL" id="BMHQ01000003">
    <property type="protein sequence ID" value="GGE11045.1"/>
    <property type="molecule type" value="Genomic_DNA"/>
</dbReference>
<dbReference type="InterPro" id="IPR015424">
    <property type="entry name" value="PyrdxlP-dep_Trfase"/>
</dbReference>
<evidence type="ECO:0000256" key="6">
    <source>
        <dbReference type="PIRSR" id="PIRSR000524-1"/>
    </source>
</evidence>
<keyword evidence="10" id="KW-1185">Reference proteome</keyword>
<gene>
    <name evidence="9" type="ORF">GCM10011571_10460</name>
</gene>
<dbReference type="InterPro" id="IPR000192">
    <property type="entry name" value="Aminotrans_V_dom"/>
</dbReference>
<dbReference type="PANTHER" id="PTHR21152:SF40">
    <property type="entry name" value="ALANINE--GLYOXYLATE AMINOTRANSFERASE"/>
    <property type="match status" value="1"/>
</dbReference>
<dbReference type="AlphaFoldDB" id="A0A8J2VBR8"/>
<evidence type="ECO:0000256" key="5">
    <source>
        <dbReference type="ARBA" id="ARBA00022898"/>
    </source>
</evidence>
<accession>A0A8J2VBR8</accession>
<dbReference type="PANTHER" id="PTHR21152">
    <property type="entry name" value="AMINOTRANSFERASE CLASS V"/>
    <property type="match status" value="1"/>
</dbReference>
<keyword evidence="4" id="KW-0808">Transferase</keyword>
<evidence type="ECO:0000259" key="8">
    <source>
        <dbReference type="Pfam" id="PF00266"/>
    </source>
</evidence>
<dbReference type="GO" id="GO:0008453">
    <property type="term" value="F:alanine-glyoxylate transaminase activity"/>
    <property type="evidence" value="ECO:0007669"/>
    <property type="project" value="TreeGrafter"/>
</dbReference>
<dbReference type="Proteomes" id="UP000625210">
    <property type="component" value="Unassembled WGS sequence"/>
</dbReference>
<keyword evidence="3 9" id="KW-0032">Aminotransferase</keyword>
<feature type="binding site" evidence="6">
    <location>
        <position position="336"/>
    </location>
    <ligand>
        <name>substrate</name>
    </ligand>
</feature>
<evidence type="ECO:0000256" key="4">
    <source>
        <dbReference type="ARBA" id="ARBA00022679"/>
    </source>
</evidence>
<evidence type="ECO:0000256" key="7">
    <source>
        <dbReference type="PIRSR" id="PIRSR000524-50"/>
    </source>
</evidence>
<proteinExistence type="inferred from homology"/>
<sequence length="390" mass="42754">MIQDKFRLHTPGPTPIPPRVQQAMNQPMIGHRDPDCSRLVRDLSLRMGLVFGTQEPVLLMTGSGTSALEAAAANTLSAGDEAVVVVTGAFGDRFAKILQAHQITLHRLDIPWGEACQPEQLRSFLQERPKAKAVFLTYCETSTGVLNPIPELSQVIHSHSDALVIVDGVSCIGAVPSRMDVWGVDILVTGSQKALMLPPGMAFTAVSPRAWEAIDKNPHPRFYLDLRNYKNSLEKDTTPYTPAVTLLRGLEAVLDMLEEEGWEKVIHRHKLMKEMTRAGTRALGLDLMTSDDVASPTVTSIWGSDKWSSEDLRKALRQLSVRVAGGQQHLKGKIFRIGHMGYCDPLDVLTVLSALELALKNIGVPVEAGAGIQAAEEVFHRVSHPDYRPA</sequence>
<keyword evidence="5 7" id="KW-0663">Pyridoxal phosphate</keyword>
<dbReference type="SUPFAM" id="SSF53383">
    <property type="entry name" value="PLP-dependent transferases"/>
    <property type="match status" value="1"/>
</dbReference>
<evidence type="ECO:0000256" key="1">
    <source>
        <dbReference type="ARBA" id="ARBA00001933"/>
    </source>
</evidence>
<dbReference type="Pfam" id="PF00266">
    <property type="entry name" value="Aminotran_5"/>
    <property type="match status" value="1"/>
</dbReference>
<comment type="caution">
    <text evidence="9">The sequence shown here is derived from an EMBL/GenBank/DDBJ whole genome shotgun (WGS) entry which is preliminary data.</text>
</comment>
<dbReference type="GO" id="GO:0004760">
    <property type="term" value="F:L-serine-pyruvate transaminase activity"/>
    <property type="evidence" value="ECO:0007669"/>
    <property type="project" value="TreeGrafter"/>
</dbReference>
<dbReference type="InterPro" id="IPR015421">
    <property type="entry name" value="PyrdxlP-dep_Trfase_major"/>
</dbReference>
<dbReference type="InterPro" id="IPR015422">
    <property type="entry name" value="PyrdxlP-dep_Trfase_small"/>
</dbReference>
<reference evidence="9" key="2">
    <citation type="submission" date="2020-09" db="EMBL/GenBank/DDBJ databases">
        <authorList>
            <person name="Sun Q."/>
            <person name="Zhou Y."/>
        </authorList>
    </citation>
    <scope>NUCLEOTIDE SEQUENCE</scope>
    <source>
        <strain evidence="9">CGMCC 1.15179</strain>
    </source>
</reference>
<organism evidence="9 10">
    <name type="scientific">Marinithermofilum abyssi</name>
    <dbReference type="NCBI Taxonomy" id="1571185"/>
    <lineage>
        <taxon>Bacteria</taxon>
        <taxon>Bacillati</taxon>
        <taxon>Bacillota</taxon>
        <taxon>Bacilli</taxon>
        <taxon>Bacillales</taxon>
        <taxon>Thermoactinomycetaceae</taxon>
        <taxon>Marinithermofilum</taxon>
    </lineage>
</organism>
<feature type="modified residue" description="N6-(pyridoxal phosphate)lysine" evidence="7">
    <location>
        <position position="193"/>
    </location>
</feature>
<evidence type="ECO:0000256" key="2">
    <source>
        <dbReference type="ARBA" id="ARBA00009236"/>
    </source>
</evidence>
<dbReference type="PIRSF" id="PIRSF000524">
    <property type="entry name" value="SPT"/>
    <property type="match status" value="1"/>
</dbReference>
<comment type="cofactor">
    <cofactor evidence="1 7">
        <name>pyridoxal 5'-phosphate</name>
        <dbReference type="ChEBI" id="CHEBI:597326"/>
    </cofactor>
</comment>
<evidence type="ECO:0000256" key="3">
    <source>
        <dbReference type="ARBA" id="ARBA00022576"/>
    </source>
</evidence>
<dbReference type="GO" id="GO:0019265">
    <property type="term" value="P:glycine biosynthetic process, by transamination of glyoxylate"/>
    <property type="evidence" value="ECO:0007669"/>
    <property type="project" value="TreeGrafter"/>
</dbReference>
<comment type="similarity">
    <text evidence="2">Belongs to the class-V pyridoxal-phosphate-dependent aminotransferase family.</text>
</comment>
<evidence type="ECO:0000313" key="9">
    <source>
        <dbReference type="EMBL" id="GGE11045.1"/>
    </source>
</evidence>
<protein>
    <submittedName>
        <fullName evidence="9">Serine-pyruvate aminotransferase</fullName>
    </submittedName>
</protein>
<dbReference type="RefSeq" id="WP_188646853.1">
    <property type="nucleotide sequence ID" value="NZ_BMHQ01000003.1"/>
</dbReference>
<dbReference type="FunFam" id="3.40.640.10:FF:000027">
    <property type="entry name" value="Serine--pyruvate aminotransferase, mitochondrial"/>
    <property type="match status" value="1"/>
</dbReference>
<reference evidence="9" key="1">
    <citation type="journal article" date="2014" name="Int. J. Syst. Evol. Microbiol.">
        <title>Complete genome sequence of Corynebacterium casei LMG S-19264T (=DSM 44701T), isolated from a smear-ripened cheese.</title>
        <authorList>
            <consortium name="US DOE Joint Genome Institute (JGI-PGF)"/>
            <person name="Walter F."/>
            <person name="Albersmeier A."/>
            <person name="Kalinowski J."/>
            <person name="Ruckert C."/>
        </authorList>
    </citation>
    <scope>NUCLEOTIDE SEQUENCE</scope>
    <source>
        <strain evidence="9">CGMCC 1.15179</strain>
    </source>
</reference>
<name>A0A8J2VBR8_9BACL</name>
<dbReference type="InterPro" id="IPR024169">
    <property type="entry name" value="SP_NH2Trfase/AEP_transaminase"/>
</dbReference>
<dbReference type="Gene3D" id="3.40.640.10">
    <property type="entry name" value="Type I PLP-dependent aspartate aminotransferase-like (Major domain)"/>
    <property type="match status" value="1"/>
</dbReference>
<evidence type="ECO:0000313" key="10">
    <source>
        <dbReference type="Proteomes" id="UP000625210"/>
    </source>
</evidence>